<dbReference type="RefSeq" id="WP_159797210.1">
    <property type="nucleotide sequence ID" value="NZ_WTYM01000057.1"/>
</dbReference>
<proteinExistence type="predicted"/>
<dbReference type="OrthoDB" id="7565359at2"/>
<reference evidence="1 2" key="1">
    <citation type="submission" date="2019-12" db="EMBL/GenBank/DDBJ databases">
        <title>Genomic-based taxomic classification of the family Erythrobacteraceae.</title>
        <authorList>
            <person name="Xu L."/>
        </authorList>
    </citation>
    <scope>NUCLEOTIDE SEQUENCE [LARGE SCALE GENOMIC DNA]</scope>
    <source>
        <strain evidence="1 2">MCCC 1K01500</strain>
    </source>
</reference>
<comment type="caution">
    <text evidence="1">The sequence shown here is derived from an EMBL/GenBank/DDBJ whole genome shotgun (WGS) entry which is preliminary data.</text>
</comment>
<dbReference type="Proteomes" id="UP000433652">
    <property type="component" value="Unassembled WGS sequence"/>
</dbReference>
<sequence length="142" mass="14636">MPDPTPIHTPAGYAPAFALGYSGSDSAFALVSDGERLPVAVAAPPPPPFEGQAAASQVAGPFAAIAGRAISVSLGGTWYGTATLQRSNDGVATRQVLRVAGQQWATYSASGCEQAWLETEDGATFYLDIELTSGTLAYRVSQ</sequence>
<keyword evidence="2" id="KW-1185">Reference proteome</keyword>
<evidence type="ECO:0000313" key="2">
    <source>
        <dbReference type="Proteomes" id="UP000433652"/>
    </source>
</evidence>
<accession>A0A6I4T0K3</accession>
<evidence type="ECO:0000313" key="1">
    <source>
        <dbReference type="EMBL" id="MXO60756.1"/>
    </source>
</evidence>
<dbReference type="AlphaFoldDB" id="A0A6I4T0K3"/>
<gene>
    <name evidence="1" type="ORF">GRI89_14530</name>
</gene>
<protein>
    <submittedName>
        <fullName evidence="1">Uncharacterized protein</fullName>
    </submittedName>
</protein>
<organism evidence="1 2">
    <name type="scientific">Croceibacterium salegens</name>
    <dbReference type="NCBI Taxonomy" id="1737568"/>
    <lineage>
        <taxon>Bacteria</taxon>
        <taxon>Pseudomonadati</taxon>
        <taxon>Pseudomonadota</taxon>
        <taxon>Alphaproteobacteria</taxon>
        <taxon>Sphingomonadales</taxon>
        <taxon>Erythrobacteraceae</taxon>
        <taxon>Croceibacterium</taxon>
    </lineage>
</organism>
<dbReference type="EMBL" id="WTYM01000057">
    <property type="protein sequence ID" value="MXO60756.1"/>
    <property type="molecule type" value="Genomic_DNA"/>
</dbReference>
<name>A0A6I4T0K3_9SPHN</name>